<feature type="transmembrane region" description="Helical" evidence="5">
    <location>
        <begin position="72"/>
        <end position="93"/>
    </location>
</feature>
<keyword evidence="7" id="KW-1185">Reference proteome</keyword>
<dbReference type="CTD" id="20248019"/>
<evidence type="ECO:0008006" key="8">
    <source>
        <dbReference type="Google" id="ProtNLM"/>
    </source>
</evidence>
<feature type="transmembrane region" description="Helical" evidence="5">
    <location>
        <begin position="139"/>
        <end position="162"/>
    </location>
</feature>
<keyword evidence="4 5" id="KW-0472">Membrane</keyword>
<evidence type="ECO:0000313" key="6">
    <source>
        <dbReference type="EMBL" id="ESO85680.1"/>
    </source>
</evidence>
<dbReference type="InterPro" id="IPR004031">
    <property type="entry name" value="PMP22/EMP/MP20/Claudin"/>
</dbReference>
<accession>V3ZSY1</accession>
<evidence type="ECO:0000313" key="7">
    <source>
        <dbReference type="Proteomes" id="UP000030746"/>
    </source>
</evidence>
<dbReference type="AlphaFoldDB" id="V3ZSY1"/>
<evidence type="ECO:0000256" key="3">
    <source>
        <dbReference type="ARBA" id="ARBA00022989"/>
    </source>
</evidence>
<keyword evidence="2 5" id="KW-0812">Transmembrane</keyword>
<dbReference type="OrthoDB" id="6152343at2759"/>
<feature type="transmembrane region" description="Helical" evidence="5">
    <location>
        <begin position="105"/>
        <end position="127"/>
    </location>
</feature>
<dbReference type="KEGG" id="lgi:LOTGIDRAFT_229485"/>
<dbReference type="Pfam" id="PF00822">
    <property type="entry name" value="PMP22_Claudin"/>
    <property type="match status" value="1"/>
</dbReference>
<sequence length="165" mass="18254">MSLSGEFTGSSVFAKLTVIFMLLSNLCNWIAFTTTYWIPGTGLWRTCSIIGNTPNCRFNDGNDVEFFQATQAFVSFGFIGINVVFFLSILYIWVAKCAKNADISFWGAILAFISAGSYFIGVLIYGIETNKNFVVINLHYSYAMAILALLLEVVGGIFFLLAGKR</sequence>
<evidence type="ECO:0000256" key="1">
    <source>
        <dbReference type="ARBA" id="ARBA00004141"/>
    </source>
</evidence>
<dbReference type="RefSeq" id="XP_009063916.1">
    <property type="nucleotide sequence ID" value="XM_009065668.1"/>
</dbReference>
<reference evidence="6 7" key="1">
    <citation type="journal article" date="2013" name="Nature">
        <title>Insights into bilaterian evolution from three spiralian genomes.</title>
        <authorList>
            <person name="Simakov O."/>
            <person name="Marletaz F."/>
            <person name="Cho S.J."/>
            <person name="Edsinger-Gonzales E."/>
            <person name="Havlak P."/>
            <person name="Hellsten U."/>
            <person name="Kuo D.H."/>
            <person name="Larsson T."/>
            <person name="Lv J."/>
            <person name="Arendt D."/>
            <person name="Savage R."/>
            <person name="Osoegawa K."/>
            <person name="de Jong P."/>
            <person name="Grimwood J."/>
            <person name="Chapman J.A."/>
            <person name="Shapiro H."/>
            <person name="Aerts A."/>
            <person name="Otillar R.P."/>
            <person name="Terry A.Y."/>
            <person name="Boore J.L."/>
            <person name="Grigoriev I.V."/>
            <person name="Lindberg D.R."/>
            <person name="Seaver E.C."/>
            <person name="Weisblat D.A."/>
            <person name="Putnam N.H."/>
            <person name="Rokhsar D.S."/>
        </authorList>
    </citation>
    <scope>NUCLEOTIDE SEQUENCE [LARGE SCALE GENOMIC DNA]</scope>
</reference>
<dbReference type="GO" id="GO:0016020">
    <property type="term" value="C:membrane"/>
    <property type="evidence" value="ECO:0007669"/>
    <property type="project" value="UniProtKB-SubCell"/>
</dbReference>
<gene>
    <name evidence="6" type="ORF">LOTGIDRAFT_229485</name>
</gene>
<evidence type="ECO:0000256" key="4">
    <source>
        <dbReference type="ARBA" id="ARBA00023136"/>
    </source>
</evidence>
<feature type="transmembrane region" description="Helical" evidence="5">
    <location>
        <begin position="12"/>
        <end position="32"/>
    </location>
</feature>
<keyword evidence="3 5" id="KW-1133">Transmembrane helix</keyword>
<evidence type="ECO:0000256" key="5">
    <source>
        <dbReference type="SAM" id="Phobius"/>
    </source>
</evidence>
<comment type="subcellular location">
    <subcellularLocation>
        <location evidence="1">Membrane</location>
        <topology evidence="1">Multi-pass membrane protein</topology>
    </subcellularLocation>
</comment>
<dbReference type="Gene3D" id="1.20.140.150">
    <property type="match status" value="1"/>
</dbReference>
<name>V3ZSY1_LOTGI</name>
<evidence type="ECO:0000256" key="2">
    <source>
        <dbReference type="ARBA" id="ARBA00022692"/>
    </source>
</evidence>
<proteinExistence type="predicted"/>
<organism evidence="6 7">
    <name type="scientific">Lottia gigantea</name>
    <name type="common">Giant owl limpet</name>
    <dbReference type="NCBI Taxonomy" id="225164"/>
    <lineage>
        <taxon>Eukaryota</taxon>
        <taxon>Metazoa</taxon>
        <taxon>Spiralia</taxon>
        <taxon>Lophotrochozoa</taxon>
        <taxon>Mollusca</taxon>
        <taxon>Gastropoda</taxon>
        <taxon>Patellogastropoda</taxon>
        <taxon>Lottioidea</taxon>
        <taxon>Lottiidae</taxon>
        <taxon>Lottia</taxon>
    </lineage>
</organism>
<dbReference type="Proteomes" id="UP000030746">
    <property type="component" value="Unassembled WGS sequence"/>
</dbReference>
<dbReference type="HOGENOM" id="CLU_1612697_0_0_1"/>
<dbReference type="EMBL" id="KB203274">
    <property type="protein sequence ID" value="ESO85680.1"/>
    <property type="molecule type" value="Genomic_DNA"/>
</dbReference>
<dbReference type="GeneID" id="20248019"/>
<protein>
    <recommendedName>
        <fullName evidence="8">MARVEL domain-containing protein</fullName>
    </recommendedName>
</protein>
<dbReference type="OMA" id="ISARCVH"/>